<dbReference type="AlphaFoldDB" id="A0A4U5W4J6"/>
<dbReference type="RefSeq" id="WP_137304499.1">
    <property type="nucleotide sequence ID" value="NZ_BMVD01000019.1"/>
</dbReference>
<dbReference type="EMBL" id="SZPR01000044">
    <property type="protein sequence ID" value="TKS95811.1"/>
    <property type="molecule type" value="Genomic_DNA"/>
</dbReference>
<dbReference type="Proteomes" id="UP000308632">
    <property type="component" value="Unassembled WGS sequence"/>
</dbReference>
<organism evidence="1 2">
    <name type="scientific">Streptomyces galbus</name>
    <dbReference type="NCBI Taxonomy" id="33898"/>
    <lineage>
        <taxon>Bacteria</taxon>
        <taxon>Bacillati</taxon>
        <taxon>Actinomycetota</taxon>
        <taxon>Actinomycetes</taxon>
        <taxon>Kitasatosporales</taxon>
        <taxon>Streptomycetaceae</taxon>
        <taxon>Streptomyces</taxon>
    </lineage>
</organism>
<evidence type="ECO:0000313" key="1">
    <source>
        <dbReference type="EMBL" id="TKS95811.1"/>
    </source>
</evidence>
<proteinExistence type="predicted"/>
<gene>
    <name evidence="1" type="ORF">E4U92_35045</name>
</gene>
<accession>A0A4U5W4J6</accession>
<comment type="caution">
    <text evidence="1">The sequence shown here is derived from an EMBL/GenBank/DDBJ whole genome shotgun (WGS) entry which is preliminary data.</text>
</comment>
<evidence type="ECO:0000313" key="2">
    <source>
        <dbReference type="Proteomes" id="UP000308632"/>
    </source>
</evidence>
<name>A0A4U5W4J6_STRGB</name>
<sequence>MLLAPPEIALHLGAAGIGCAGEHRNIDRLIEVFAAPAAHAVAIDASVSAAQFDALPVRTVAEAATGKRDLKLLAGLPDRFADARDEQSV</sequence>
<protein>
    <submittedName>
        <fullName evidence="1">Uncharacterized protein</fullName>
    </submittedName>
</protein>
<reference evidence="1 2" key="1">
    <citation type="submission" date="2019-04" db="EMBL/GenBank/DDBJ databases">
        <title>Streptomyces lasaliensis sp.nov., an Actinomycete isolated from soil which produces the polyether antibiotic lasalocid.</title>
        <authorList>
            <person name="Erwin G."/>
            <person name="Haber C."/>
        </authorList>
    </citation>
    <scope>NUCLEOTIDE SEQUENCE [LARGE SCALE GENOMIC DNA]</scope>
    <source>
        <strain evidence="1 2">DSM 40089</strain>
    </source>
</reference>